<feature type="chain" id="PRO_5043602795" description="HEAT repeat domain-containing protein" evidence="1">
    <location>
        <begin position="26"/>
        <end position="221"/>
    </location>
</feature>
<protein>
    <recommendedName>
        <fullName evidence="4">HEAT repeat domain-containing protein</fullName>
    </recommendedName>
</protein>
<reference evidence="2 3" key="1">
    <citation type="submission" date="2023-10" db="EMBL/GenBank/DDBJ databases">
        <title>Description of Microbulbifer bruguierae sp. nov., isolated from the sediments of mangrove plant Bruguiera sexangula and comparative genomic analyses of the genus Microbulbifer.</title>
        <authorList>
            <person name="Long M."/>
        </authorList>
    </citation>
    <scope>NUCLEOTIDE SEQUENCE [LARGE SCALE GENOMIC DNA]</scope>
    <source>
        <strain evidence="2 3">SPO729</strain>
    </source>
</reference>
<organism evidence="2 3">
    <name type="scientific">Microbulbifer pacificus</name>
    <dbReference type="NCBI Taxonomy" id="407164"/>
    <lineage>
        <taxon>Bacteria</taxon>
        <taxon>Pseudomonadati</taxon>
        <taxon>Pseudomonadota</taxon>
        <taxon>Gammaproteobacteria</taxon>
        <taxon>Cellvibrionales</taxon>
        <taxon>Microbulbiferaceae</taxon>
        <taxon>Microbulbifer</taxon>
    </lineage>
</organism>
<accession>A0AAU0MZH5</accession>
<dbReference type="RefSeq" id="WP_318953781.1">
    <property type="nucleotide sequence ID" value="NZ_CP137555.1"/>
</dbReference>
<keyword evidence="1" id="KW-0732">Signal</keyword>
<sequence>MRKVKNLMRALSLMPVLLIAAPVLAGSTGEEQLQAISDQLEGLEKCDETQSCPQDPTNPRNSYYLLGEQINGELGNLEEWQRQFGESEESRAIVLHYLGYPNEFVQLKAVTILGEMSIDDATADTLLNRLPRVRDKEVLIPWIAQLQRYPHLQQQIDNTFANILQRGSFEAARVVAENIGPFLTADNLSFYQQIHAQLPANSAKALALGKAIDRQIARNQS</sequence>
<dbReference type="AlphaFoldDB" id="A0AAU0MZH5"/>
<keyword evidence="3" id="KW-1185">Reference proteome</keyword>
<evidence type="ECO:0008006" key="4">
    <source>
        <dbReference type="Google" id="ProtNLM"/>
    </source>
</evidence>
<gene>
    <name evidence="2" type="ORF">R5R33_16400</name>
</gene>
<feature type="signal peptide" evidence="1">
    <location>
        <begin position="1"/>
        <end position="25"/>
    </location>
</feature>
<dbReference type="Proteomes" id="UP001302477">
    <property type="component" value="Chromosome"/>
</dbReference>
<evidence type="ECO:0000313" key="3">
    <source>
        <dbReference type="Proteomes" id="UP001302477"/>
    </source>
</evidence>
<name>A0AAU0MZH5_9GAMM</name>
<evidence type="ECO:0000256" key="1">
    <source>
        <dbReference type="SAM" id="SignalP"/>
    </source>
</evidence>
<proteinExistence type="predicted"/>
<dbReference type="KEGG" id="mpaf:R5R33_16400"/>
<evidence type="ECO:0000313" key="2">
    <source>
        <dbReference type="EMBL" id="WOX05307.1"/>
    </source>
</evidence>
<dbReference type="EMBL" id="CP137555">
    <property type="protein sequence ID" value="WOX05307.1"/>
    <property type="molecule type" value="Genomic_DNA"/>
</dbReference>